<dbReference type="EMBL" id="CACVAU010000044">
    <property type="protein sequence ID" value="CAA6814557.1"/>
    <property type="molecule type" value="Genomic_DNA"/>
</dbReference>
<organism evidence="1">
    <name type="scientific">uncultured Sulfurovum sp</name>
    <dbReference type="NCBI Taxonomy" id="269237"/>
    <lineage>
        <taxon>Bacteria</taxon>
        <taxon>Pseudomonadati</taxon>
        <taxon>Campylobacterota</taxon>
        <taxon>Epsilonproteobacteria</taxon>
        <taxon>Campylobacterales</taxon>
        <taxon>Sulfurovaceae</taxon>
        <taxon>Sulfurovum</taxon>
        <taxon>environmental samples</taxon>
    </lineage>
</organism>
<dbReference type="AlphaFoldDB" id="A0A6S6TDN7"/>
<gene>
    <name evidence="1" type="ORF">HELGO_WM4266</name>
</gene>
<protein>
    <submittedName>
        <fullName evidence="1">Uncharacterized protein</fullName>
    </submittedName>
</protein>
<sequence length="50" mass="5820">MVTINLTTKIKAPLGILGTIVEKLVLKKYIRDFLLERNKVLKEYAENKIF</sequence>
<name>A0A6S6TDN7_9BACT</name>
<proteinExistence type="predicted"/>
<reference evidence="1" key="1">
    <citation type="submission" date="2020-01" db="EMBL/GenBank/DDBJ databases">
        <authorList>
            <person name="Meier V. D."/>
            <person name="Meier V D."/>
        </authorList>
    </citation>
    <scope>NUCLEOTIDE SEQUENCE</scope>
    <source>
        <strain evidence="1">HLG_WM_MAG_05</strain>
    </source>
</reference>
<accession>A0A6S6TDN7</accession>
<evidence type="ECO:0000313" key="1">
    <source>
        <dbReference type="EMBL" id="CAA6814557.1"/>
    </source>
</evidence>